<keyword evidence="5" id="KW-1185">Reference proteome</keyword>
<evidence type="ECO:0000256" key="2">
    <source>
        <dbReference type="SAM" id="MobiDB-lite"/>
    </source>
</evidence>
<accession>A0A8S3XKP0</accession>
<dbReference type="InterPro" id="IPR004210">
    <property type="entry name" value="BESS_motif"/>
</dbReference>
<evidence type="ECO:0000256" key="1">
    <source>
        <dbReference type="PROSITE-ProRule" id="PRU00371"/>
    </source>
</evidence>
<feature type="region of interest" description="Disordered" evidence="2">
    <location>
        <begin position="1"/>
        <end position="70"/>
    </location>
</feature>
<name>A0A8S3XKP0_PARAO</name>
<gene>
    <name evidence="4" type="ORF">PAPOLLO_LOCUS19333</name>
</gene>
<evidence type="ECO:0000259" key="3">
    <source>
        <dbReference type="PROSITE" id="PS51031"/>
    </source>
</evidence>
<dbReference type="Pfam" id="PF02944">
    <property type="entry name" value="BESS"/>
    <property type="match status" value="1"/>
</dbReference>
<keyword evidence="1" id="KW-0539">Nucleus</keyword>
<dbReference type="OrthoDB" id="6081971at2759"/>
<sequence>MSFLKPYLEGRPTTGNLDASVSNENSPLPSPESPYAESQPSPERIPSRTNTPTSNTSYKRKASPSTDNYLADMMDMMKSSQENRKKKQELDEVDTFFLSMSKTMKKLPRLDQIRIKMDLLKAISEAEIKQLESQQNVLRTPIAIRSDRSSLNRHNVNSTFGSLV</sequence>
<dbReference type="GO" id="GO:0003677">
    <property type="term" value="F:DNA binding"/>
    <property type="evidence" value="ECO:0007669"/>
    <property type="project" value="InterPro"/>
</dbReference>
<protein>
    <submittedName>
        <fullName evidence="4">(apollo) hypothetical protein</fullName>
    </submittedName>
</protein>
<feature type="compositionally biased region" description="Low complexity" evidence="2">
    <location>
        <begin position="47"/>
        <end position="57"/>
    </location>
</feature>
<reference evidence="4" key="1">
    <citation type="submission" date="2021-04" db="EMBL/GenBank/DDBJ databases">
        <authorList>
            <person name="Tunstrom K."/>
        </authorList>
    </citation>
    <scope>NUCLEOTIDE SEQUENCE</scope>
</reference>
<comment type="subcellular location">
    <subcellularLocation>
        <location evidence="1">Nucleus</location>
    </subcellularLocation>
</comment>
<dbReference type="Proteomes" id="UP000691718">
    <property type="component" value="Unassembled WGS sequence"/>
</dbReference>
<dbReference type="PROSITE" id="PS51031">
    <property type="entry name" value="BESS"/>
    <property type="match status" value="1"/>
</dbReference>
<evidence type="ECO:0000313" key="4">
    <source>
        <dbReference type="EMBL" id="CAG5029833.1"/>
    </source>
</evidence>
<dbReference type="GO" id="GO:0005634">
    <property type="term" value="C:nucleus"/>
    <property type="evidence" value="ECO:0007669"/>
    <property type="project" value="UniProtKB-SubCell"/>
</dbReference>
<feature type="domain" description="BESS" evidence="3">
    <location>
        <begin position="90"/>
        <end position="129"/>
    </location>
</feature>
<organism evidence="4 5">
    <name type="scientific">Parnassius apollo</name>
    <name type="common">Apollo butterfly</name>
    <name type="synonym">Papilio apollo</name>
    <dbReference type="NCBI Taxonomy" id="110799"/>
    <lineage>
        <taxon>Eukaryota</taxon>
        <taxon>Metazoa</taxon>
        <taxon>Ecdysozoa</taxon>
        <taxon>Arthropoda</taxon>
        <taxon>Hexapoda</taxon>
        <taxon>Insecta</taxon>
        <taxon>Pterygota</taxon>
        <taxon>Neoptera</taxon>
        <taxon>Endopterygota</taxon>
        <taxon>Lepidoptera</taxon>
        <taxon>Glossata</taxon>
        <taxon>Ditrysia</taxon>
        <taxon>Papilionoidea</taxon>
        <taxon>Papilionidae</taxon>
        <taxon>Parnassiinae</taxon>
        <taxon>Parnassini</taxon>
        <taxon>Parnassius</taxon>
        <taxon>Parnassius</taxon>
    </lineage>
</organism>
<dbReference type="EMBL" id="CAJQZP010001207">
    <property type="protein sequence ID" value="CAG5029833.1"/>
    <property type="molecule type" value="Genomic_DNA"/>
</dbReference>
<evidence type="ECO:0000313" key="5">
    <source>
        <dbReference type="Proteomes" id="UP000691718"/>
    </source>
</evidence>
<comment type="caution">
    <text evidence="4">The sequence shown here is derived from an EMBL/GenBank/DDBJ whole genome shotgun (WGS) entry which is preliminary data.</text>
</comment>
<dbReference type="AlphaFoldDB" id="A0A8S3XKP0"/>
<proteinExistence type="predicted"/>